<evidence type="ECO:0000256" key="4">
    <source>
        <dbReference type="ARBA" id="ARBA00022525"/>
    </source>
</evidence>
<name>S9PUT0_SCHOY</name>
<keyword evidence="9" id="KW-0961">Cell wall biogenesis/degradation</keyword>
<keyword evidence="4" id="KW-0964">Secreted</keyword>
<feature type="region of interest" description="Disordered" evidence="11">
    <location>
        <begin position="50"/>
        <end position="89"/>
    </location>
</feature>
<dbReference type="VEuPathDB" id="FungiDB:SOCG_01492"/>
<dbReference type="OMA" id="ACVWGSS"/>
<evidence type="ECO:0000256" key="2">
    <source>
        <dbReference type="ARBA" id="ARBA00010579"/>
    </source>
</evidence>
<protein>
    <submittedName>
        <fullName evidence="13">Cell wall protein Psu1</fullName>
    </submittedName>
</protein>
<organism evidence="13 14">
    <name type="scientific">Schizosaccharomyces octosporus (strain yFS286)</name>
    <name type="common">Fission yeast</name>
    <name type="synonym">Octosporomyces octosporus</name>
    <dbReference type="NCBI Taxonomy" id="483514"/>
    <lineage>
        <taxon>Eukaryota</taxon>
        <taxon>Fungi</taxon>
        <taxon>Dikarya</taxon>
        <taxon>Ascomycota</taxon>
        <taxon>Taphrinomycotina</taxon>
        <taxon>Schizosaccharomycetes</taxon>
        <taxon>Schizosaccharomycetales</taxon>
        <taxon>Schizosaccharomycetaceae</taxon>
        <taxon>Schizosaccharomyces</taxon>
    </lineage>
</organism>
<dbReference type="EMBL" id="KE503208">
    <property type="protein sequence ID" value="EPX71273.1"/>
    <property type="molecule type" value="Genomic_DNA"/>
</dbReference>
<evidence type="ECO:0000256" key="9">
    <source>
        <dbReference type="ARBA" id="ARBA00023316"/>
    </source>
</evidence>
<comment type="subcellular location">
    <subcellularLocation>
        <location evidence="1">Secreted</location>
        <location evidence="1">Cell wall</location>
    </subcellularLocation>
</comment>
<gene>
    <name evidence="13" type="ORF">SOCG_01492</name>
</gene>
<evidence type="ECO:0000256" key="10">
    <source>
        <dbReference type="ARBA" id="ARBA00023326"/>
    </source>
</evidence>
<keyword evidence="10" id="KW-0624">Polysaccharide degradation</keyword>
<evidence type="ECO:0000256" key="12">
    <source>
        <dbReference type="SAM" id="SignalP"/>
    </source>
</evidence>
<dbReference type="GO" id="GO:0009986">
    <property type="term" value="C:cell surface"/>
    <property type="evidence" value="ECO:0007669"/>
    <property type="project" value="TreeGrafter"/>
</dbReference>
<dbReference type="GO" id="GO:0005576">
    <property type="term" value="C:extracellular region"/>
    <property type="evidence" value="ECO:0007669"/>
    <property type="project" value="EnsemblFungi"/>
</dbReference>
<dbReference type="InterPro" id="IPR051526">
    <property type="entry name" value="Beta-Glucosidase_SUN"/>
</dbReference>
<keyword evidence="7" id="KW-0119">Carbohydrate metabolism</keyword>
<dbReference type="GO" id="GO:0000920">
    <property type="term" value="P:septum digestion after cytokinesis"/>
    <property type="evidence" value="ECO:0007669"/>
    <property type="project" value="EnsemblFungi"/>
</dbReference>
<dbReference type="eggNOG" id="ENOG502QPVV">
    <property type="taxonomic scope" value="Eukaryota"/>
</dbReference>
<evidence type="ECO:0000256" key="5">
    <source>
        <dbReference type="ARBA" id="ARBA00022729"/>
    </source>
</evidence>
<dbReference type="GO" id="GO:0031505">
    <property type="term" value="P:fungal-type cell wall organization"/>
    <property type="evidence" value="ECO:0007669"/>
    <property type="project" value="TreeGrafter"/>
</dbReference>
<keyword evidence="5 12" id="KW-0732">Signal</keyword>
<dbReference type="RefSeq" id="XP_013019899.1">
    <property type="nucleotide sequence ID" value="XM_013164445.1"/>
</dbReference>
<keyword evidence="3" id="KW-0134">Cell wall</keyword>
<evidence type="ECO:0000313" key="14">
    <source>
        <dbReference type="Proteomes" id="UP000016088"/>
    </source>
</evidence>
<evidence type="ECO:0000313" key="13">
    <source>
        <dbReference type="EMBL" id="EPX71273.1"/>
    </source>
</evidence>
<evidence type="ECO:0000256" key="7">
    <source>
        <dbReference type="ARBA" id="ARBA00023277"/>
    </source>
</evidence>
<keyword evidence="6" id="KW-0378">Hydrolase</keyword>
<comment type="similarity">
    <text evidence="2">Belongs to the SUN family.</text>
</comment>
<dbReference type="GO" id="GO:0016798">
    <property type="term" value="F:hydrolase activity, acting on glycosyl bonds"/>
    <property type="evidence" value="ECO:0007669"/>
    <property type="project" value="UniProtKB-KW"/>
</dbReference>
<dbReference type="GO" id="GO:0000272">
    <property type="term" value="P:polysaccharide catabolic process"/>
    <property type="evidence" value="ECO:0007669"/>
    <property type="project" value="UniProtKB-KW"/>
</dbReference>
<sequence>MRFFETVTAVLFFGGALAAPFRHPHHLHHKRDEKVVTSQVVAYTTVVAGGSSEVSPTSSSATITPTSSSSTSNGASSTTSSAASPSSTGGSSSFQDGVYDCSSFPSDQEGVVALDYLGLGGYTGIQIGDGAGSHCTEGAYCSYACKPGMMKTQWPSEQPSDGETRGGLICKNGKLHRTNTNKNSLCEQGLGSASVQNNLGQGVAICQTDYPGSENMVIPTFVDGGASSPLTVTDNNNYFHWRGMGTSAQFYVNKAGYSAEKGCQWGNQNDDFGNWAPLVFGAGMTDGITWLSIFQNPLTQQKANYNVKIVGDDGATVSGDCVFENGSFGNGSNGCTVGVTHGSAKFVFY</sequence>
<accession>S9PUT0</accession>
<dbReference type="PANTHER" id="PTHR31316:SF0">
    <property type="entry name" value="SECRETED BETA-GLUCOSIDASE SIM1-RELATED"/>
    <property type="match status" value="1"/>
</dbReference>
<dbReference type="Pfam" id="PF03856">
    <property type="entry name" value="SUN"/>
    <property type="match status" value="1"/>
</dbReference>
<evidence type="ECO:0000256" key="8">
    <source>
        <dbReference type="ARBA" id="ARBA00023295"/>
    </source>
</evidence>
<dbReference type="PANTHER" id="PTHR31316">
    <property type="entry name" value="BETA-GLUCOSIDASE-LIKE PROTEIN NCA3, MITOCHONDRIAL-RELATED"/>
    <property type="match status" value="1"/>
</dbReference>
<dbReference type="OrthoDB" id="5339822at2759"/>
<evidence type="ECO:0000256" key="6">
    <source>
        <dbReference type="ARBA" id="ARBA00022801"/>
    </source>
</evidence>
<dbReference type="GO" id="GO:0009277">
    <property type="term" value="C:fungal-type cell wall"/>
    <property type="evidence" value="ECO:0007669"/>
    <property type="project" value="EnsemblFungi"/>
</dbReference>
<dbReference type="GeneID" id="25030472"/>
<feature type="chain" id="PRO_5004567658" evidence="12">
    <location>
        <begin position="19"/>
        <end position="349"/>
    </location>
</feature>
<evidence type="ECO:0000256" key="3">
    <source>
        <dbReference type="ARBA" id="ARBA00022512"/>
    </source>
</evidence>
<proteinExistence type="inferred from homology"/>
<reference evidence="13 14" key="1">
    <citation type="journal article" date="2011" name="Science">
        <title>Comparative functional genomics of the fission yeasts.</title>
        <authorList>
            <person name="Rhind N."/>
            <person name="Chen Z."/>
            <person name="Yassour M."/>
            <person name="Thompson D.A."/>
            <person name="Haas B.J."/>
            <person name="Habib N."/>
            <person name="Wapinski I."/>
            <person name="Roy S."/>
            <person name="Lin M.F."/>
            <person name="Heiman D.I."/>
            <person name="Young S.K."/>
            <person name="Furuya K."/>
            <person name="Guo Y."/>
            <person name="Pidoux A."/>
            <person name="Chen H.M."/>
            <person name="Robbertse B."/>
            <person name="Goldberg J.M."/>
            <person name="Aoki K."/>
            <person name="Bayne E.H."/>
            <person name="Berlin A.M."/>
            <person name="Desjardins C.A."/>
            <person name="Dobbs E."/>
            <person name="Dukaj L."/>
            <person name="Fan L."/>
            <person name="FitzGerald M.G."/>
            <person name="French C."/>
            <person name="Gujja S."/>
            <person name="Hansen K."/>
            <person name="Keifenheim D."/>
            <person name="Levin J.Z."/>
            <person name="Mosher R.A."/>
            <person name="Mueller C.A."/>
            <person name="Pfiffner J."/>
            <person name="Priest M."/>
            <person name="Russ C."/>
            <person name="Smialowska A."/>
            <person name="Swoboda P."/>
            <person name="Sykes S.M."/>
            <person name="Vaughn M."/>
            <person name="Vengrova S."/>
            <person name="Yoder R."/>
            <person name="Zeng Q."/>
            <person name="Allshire R."/>
            <person name="Baulcombe D."/>
            <person name="Birren B.W."/>
            <person name="Brown W."/>
            <person name="Ekwall K."/>
            <person name="Kellis M."/>
            <person name="Leatherwood J."/>
            <person name="Levin H."/>
            <person name="Margalit H."/>
            <person name="Martienssen R."/>
            <person name="Nieduszynski C.A."/>
            <person name="Spatafora J.W."/>
            <person name="Friedman N."/>
            <person name="Dalgaard J.Z."/>
            <person name="Baumann P."/>
            <person name="Niki H."/>
            <person name="Regev A."/>
            <person name="Nusbaum C."/>
        </authorList>
    </citation>
    <scope>NUCLEOTIDE SEQUENCE [LARGE SCALE GENOMIC DNA]</scope>
    <source>
        <strain evidence="14">yFS286</strain>
    </source>
</reference>
<keyword evidence="14" id="KW-1185">Reference proteome</keyword>
<dbReference type="HOGENOM" id="CLU_033459_0_0_1"/>
<evidence type="ECO:0000256" key="1">
    <source>
        <dbReference type="ARBA" id="ARBA00004191"/>
    </source>
</evidence>
<dbReference type="Proteomes" id="UP000016088">
    <property type="component" value="Unassembled WGS sequence"/>
</dbReference>
<evidence type="ECO:0000256" key="11">
    <source>
        <dbReference type="SAM" id="MobiDB-lite"/>
    </source>
</evidence>
<feature type="compositionally biased region" description="Low complexity" evidence="11">
    <location>
        <begin position="51"/>
        <end position="89"/>
    </location>
</feature>
<feature type="signal peptide" evidence="12">
    <location>
        <begin position="1"/>
        <end position="18"/>
    </location>
</feature>
<keyword evidence="8" id="KW-0326">Glycosidase</keyword>
<dbReference type="InterPro" id="IPR005556">
    <property type="entry name" value="SUN"/>
</dbReference>
<dbReference type="AlphaFoldDB" id="S9PUT0"/>